<dbReference type="InParanoid" id="K5XMS7"/>
<gene>
    <name evidence="1" type="ORF">AGABI1DRAFT_131813</name>
</gene>
<dbReference type="KEGG" id="abp:AGABI1DRAFT131813"/>
<protein>
    <submittedName>
        <fullName evidence="1">Uncharacterized protein</fullName>
    </submittedName>
</protein>
<dbReference type="Proteomes" id="UP000008493">
    <property type="component" value="Unassembled WGS sequence"/>
</dbReference>
<evidence type="ECO:0000313" key="2">
    <source>
        <dbReference type="Proteomes" id="UP000008493"/>
    </source>
</evidence>
<accession>K5XMS7</accession>
<dbReference type="RefSeq" id="XP_007333478.1">
    <property type="nucleotide sequence ID" value="XM_007333416.1"/>
</dbReference>
<name>K5XMS7_AGABU</name>
<organism evidence="1 2">
    <name type="scientific">Agaricus bisporus var. burnettii (strain JB137-S8 / ATCC MYA-4627 / FGSC 10392)</name>
    <name type="common">White button mushroom</name>
    <dbReference type="NCBI Taxonomy" id="597362"/>
    <lineage>
        <taxon>Eukaryota</taxon>
        <taxon>Fungi</taxon>
        <taxon>Dikarya</taxon>
        <taxon>Basidiomycota</taxon>
        <taxon>Agaricomycotina</taxon>
        <taxon>Agaricomycetes</taxon>
        <taxon>Agaricomycetidae</taxon>
        <taxon>Agaricales</taxon>
        <taxon>Agaricineae</taxon>
        <taxon>Agaricaceae</taxon>
        <taxon>Agaricus</taxon>
    </lineage>
</organism>
<dbReference type="GeneID" id="18827540"/>
<dbReference type="AlphaFoldDB" id="K5XMS7"/>
<evidence type="ECO:0000313" key="1">
    <source>
        <dbReference type="EMBL" id="EKM75915.1"/>
    </source>
</evidence>
<proteinExistence type="predicted"/>
<dbReference type="EMBL" id="JH971407">
    <property type="protein sequence ID" value="EKM75915.1"/>
    <property type="molecule type" value="Genomic_DNA"/>
</dbReference>
<reference evidence="2" key="1">
    <citation type="journal article" date="2012" name="Proc. Natl. Acad. Sci. U.S.A.">
        <title>Genome sequence of the button mushroom Agaricus bisporus reveals mechanisms governing adaptation to a humic-rich ecological niche.</title>
        <authorList>
            <person name="Morin E."/>
            <person name="Kohler A."/>
            <person name="Baker A.R."/>
            <person name="Foulongne-Oriol M."/>
            <person name="Lombard V."/>
            <person name="Nagy L.G."/>
            <person name="Ohm R.A."/>
            <person name="Patyshakuliyeva A."/>
            <person name="Brun A."/>
            <person name="Aerts A.L."/>
            <person name="Bailey A.M."/>
            <person name="Billette C."/>
            <person name="Coutinho P.M."/>
            <person name="Deakin G."/>
            <person name="Doddapaneni H."/>
            <person name="Floudas D."/>
            <person name="Grimwood J."/>
            <person name="Hilden K."/>
            <person name="Kuees U."/>
            <person name="LaButti K.M."/>
            <person name="Lapidus A."/>
            <person name="Lindquist E.A."/>
            <person name="Lucas S.M."/>
            <person name="Murat C."/>
            <person name="Riley R.W."/>
            <person name="Salamov A.A."/>
            <person name="Schmutz J."/>
            <person name="Subramanian V."/>
            <person name="Woesten H.A.B."/>
            <person name="Xu J."/>
            <person name="Eastwood D.C."/>
            <person name="Foster G.D."/>
            <person name="Sonnenberg A.S."/>
            <person name="Cullen D."/>
            <person name="de Vries R.P."/>
            <person name="Lundell T."/>
            <person name="Hibbett D.S."/>
            <person name="Henrissat B."/>
            <person name="Burton K.S."/>
            <person name="Kerrigan R.W."/>
            <person name="Challen M.P."/>
            <person name="Grigoriev I.V."/>
            <person name="Martin F."/>
        </authorList>
    </citation>
    <scope>NUCLEOTIDE SEQUENCE [LARGE SCALE GENOMIC DNA]</scope>
    <source>
        <strain evidence="2">JB137-S8 / ATCC MYA-4627 / FGSC 10392</strain>
    </source>
</reference>
<dbReference type="HOGENOM" id="CLU_1261171_0_0_1"/>
<keyword evidence="2" id="KW-1185">Reference proteome</keyword>
<sequence length="219" mass="24069">MPITSFRWLSASLRCHYAAGVIYAGVHAIFTWPAWLLEARQWVEVRDWWSYSEMLTNAYAVSLSPLSLTLADVHSTIVAQIHPGWQSPPPSERRSHLFLSASTNPSGRVAILTTTQTTEGDFLLGASDGSSEEVAVAGLAGMTRRYASSRHYTRSSIKNNKTSMLGAGAGCWAAAESSFEWVFVFVFGDSDMSFDSSMERARCQLRIDSPTSKRSSTGQ</sequence>